<dbReference type="EMBL" id="VSSQ01015694">
    <property type="protein sequence ID" value="MPM56311.1"/>
    <property type="molecule type" value="Genomic_DNA"/>
</dbReference>
<dbReference type="AlphaFoldDB" id="A0A645AVH5"/>
<protein>
    <submittedName>
        <fullName evidence="1">Uncharacterized protein</fullName>
    </submittedName>
</protein>
<reference evidence="1" key="1">
    <citation type="submission" date="2019-08" db="EMBL/GenBank/DDBJ databases">
        <authorList>
            <person name="Kucharzyk K."/>
            <person name="Murdoch R.W."/>
            <person name="Higgins S."/>
            <person name="Loffler F."/>
        </authorList>
    </citation>
    <scope>NUCLEOTIDE SEQUENCE</scope>
</reference>
<proteinExistence type="predicted"/>
<gene>
    <name evidence="1" type="ORF">SDC9_103113</name>
</gene>
<evidence type="ECO:0000313" key="1">
    <source>
        <dbReference type="EMBL" id="MPM56311.1"/>
    </source>
</evidence>
<organism evidence="1">
    <name type="scientific">bioreactor metagenome</name>
    <dbReference type="NCBI Taxonomy" id="1076179"/>
    <lineage>
        <taxon>unclassified sequences</taxon>
        <taxon>metagenomes</taxon>
        <taxon>ecological metagenomes</taxon>
    </lineage>
</organism>
<name>A0A645AVH5_9ZZZZ</name>
<accession>A0A645AVH5</accession>
<sequence length="82" mass="9237">MAPLSLTRYNCASRITLERGGVTAPYSITCGIYGLLVHTVFADCEAEAIEKYNSIKKELQVFIDSANDDISGEWCKQFINRW</sequence>
<comment type="caution">
    <text evidence="1">The sequence shown here is derived from an EMBL/GenBank/DDBJ whole genome shotgun (WGS) entry which is preliminary data.</text>
</comment>